<keyword evidence="3" id="KW-0479">Metal-binding</keyword>
<dbReference type="InterPro" id="IPR011992">
    <property type="entry name" value="EF-hand-dom_pair"/>
</dbReference>
<feature type="domain" description="EF-hand" evidence="7">
    <location>
        <begin position="1333"/>
        <end position="1368"/>
    </location>
</feature>
<feature type="compositionally biased region" description="Basic and acidic residues" evidence="6">
    <location>
        <begin position="155"/>
        <end position="166"/>
    </location>
</feature>
<dbReference type="OMA" id="WYNEGGF"/>
<feature type="region of interest" description="Disordered" evidence="6">
    <location>
        <begin position="536"/>
        <end position="558"/>
    </location>
</feature>
<feature type="region of interest" description="Disordered" evidence="6">
    <location>
        <begin position="91"/>
        <end position="110"/>
    </location>
</feature>
<protein>
    <recommendedName>
        <fullName evidence="7">EF-hand domain-containing protein</fullName>
    </recommendedName>
</protein>
<gene>
    <name evidence="8" type="ORF">THAPSDRAFT_24544</name>
</gene>
<evidence type="ECO:0000256" key="5">
    <source>
        <dbReference type="ARBA" id="ARBA00023288"/>
    </source>
</evidence>
<evidence type="ECO:0000256" key="1">
    <source>
        <dbReference type="ARBA" id="ARBA00006049"/>
    </source>
</evidence>
<keyword evidence="5" id="KW-0449">Lipoprotein</keyword>
<dbReference type="Proteomes" id="UP000001449">
    <property type="component" value="Chromosome 12"/>
</dbReference>
<dbReference type="InterPro" id="IPR028846">
    <property type="entry name" value="Recoverin"/>
</dbReference>
<feature type="compositionally biased region" description="Low complexity" evidence="6">
    <location>
        <begin position="22"/>
        <end position="39"/>
    </location>
</feature>
<feature type="compositionally biased region" description="Low complexity" evidence="6">
    <location>
        <begin position="485"/>
        <end position="500"/>
    </location>
</feature>
<dbReference type="InParanoid" id="B8CAM8"/>
<dbReference type="GeneID" id="7448003"/>
<feature type="region of interest" description="Disordered" evidence="6">
    <location>
        <begin position="147"/>
        <end position="187"/>
    </location>
</feature>
<dbReference type="EMBL" id="CM000647">
    <property type="protein sequence ID" value="EED89534.1"/>
    <property type="molecule type" value="Genomic_DNA"/>
</dbReference>
<evidence type="ECO:0000256" key="3">
    <source>
        <dbReference type="ARBA" id="ARBA00022723"/>
    </source>
</evidence>
<reference evidence="8 9" key="2">
    <citation type="journal article" date="2008" name="Nature">
        <title>The Phaeodactylum genome reveals the evolutionary history of diatom genomes.</title>
        <authorList>
            <person name="Bowler C."/>
            <person name="Allen A.E."/>
            <person name="Badger J.H."/>
            <person name="Grimwood J."/>
            <person name="Jabbari K."/>
            <person name="Kuo A."/>
            <person name="Maheswari U."/>
            <person name="Martens C."/>
            <person name="Maumus F."/>
            <person name="Otillar R.P."/>
            <person name="Rayko E."/>
            <person name="Salamov A."/>
            <person name="Vandepoele K."/>
            <person name="Beszteri B."/>
            <person name="Gruber A."/>
            <person name="Heijde M."/>
            <person name="Katinka M."/>
            <person name="Mock T."/>
            <person name="Valentin K."/>
            <person name="Verret F."/>
            <person name="Berges J.A."/>
            <person name="Brownlee C."/>
            <person name="Cadoret J.P."/>
            <person name="Chiovitti A."/>
            <person name="Choi C.J."/>
            <person name="Coesel S."/>
            <person name="De Martino A."/>
            <person name="Detter J.C."/>
            <person name="Durkin C."/>
            <person name="Falciatore A."/>
            <person name="Fournet J."/>
            <person name="Haruta M."/>
            <person name="Huysman M.J."/>
            <person name="Jenkins B.D."/>
            <person name="Jiroutova K."/>
            <person name="Jorgensen R.E."/>
            <person name="Joubert Y."/>
            <person name="Kaplan A."/>
            <person name="Kroger N."/>
            <person name="Kroth P.G."/>
            <person name="La Roche J."/>
            <person name="Lindquist E."/>
            <person name="Lommer M."/>
            <person name="Martin-Jezequel V."/>
            <person name="Lopez P.J."/>
            <person name="Lucas S."/>
            <person name="Mangogna M."/>
            <person name="McGinnis K."/>
            <person name="Medlin L.K."/>
            <person name="Montsant A."/>
            <person name="Oudot-Le Secq M.P."/>
            <person name="Napoli C."/>
            <person name="Obornik M."/>
            <person name="Parker M.S."/>
            <person name="Petit J.L."/>
            <person name="Porcel B.M."/>
            <person name="Poulsen N."/>
            <person name="Robison M."/>
            <person name="Rychlewski L."/>
            <person name="Rynearson T.A."/>
            <person name="Schmutz J."/>
            <person name="Shapiro H."/>
            <person name="Siaut M."/>
            <person name="Stanley M."/>
            <person name="Sussman M.R."/>
            <person name="Taylor A.R."/>
            <person name="Vardi A."/>
            <person name="von Dassow P."/>
            <person name="Vyverman W."/>
            <person name="Willis A."/>
            <person name="Wyrwicz L.S."/>
            <person name="Rokhsar D.S."/>
            <person name="Weissenbach J."/>
            <person name="Armbrust E.V."/>
            <person name="Green B.R."/>
            <person name="Van de Peer Y."/>
            <person name="Grigoriev I.V."/>
        </authorList>
    </citation>
    <scope>NUCLEOTIDE SEQUENCE [LARGE SCALE GENOMIC DNA]</scope>
    <source>
        <strain evidence="8 9">CCMP1335</strain>
    </source>
</reference>
<comment type="similarity">
    <text evidence="1">Belongs to the recoverin family.</text>
</comment>
<evidence type="ECO:0000313" key="8">
    <source>
        <dbReference type="EMBL" id="EED89534.1"/>
    </source>
</evidence>
<evidence type="ECO:0000259" key="7">
    <source>
        <dbReference type="PROSITE" id="PS50222"/>
    </source>
</evidence>
<feature type="region of interest" description="Disordered" evidence="6">
    <location>
        <begin position="1"/>
        <end position="39"/>
    </location>
</feature>
<dbReference type="RefSeq" id="XP_002293073.1">
    <property type="nucleotide sequence ID" value="XM_002293037.1"/>
</dbReference>
<reference evidence="8 9" key="1">
    <citation type="journal article" date="2004" name="Science">
        <title>The genome of the diatom Thalassiosira pseudonana: ecology, evolution, and metabolism.</title>
        <authorList>
            <person name="Armbrust E.V."/>
            <person name="Berges J.A."/>
            <person name="Bowler C."/>
            <person name="Green B.R."/>
            <person name="Martinez D."/>
            <person name="Putnam N.H."/>
            <person name="Zhou S."/>
            <person name="Allen A.E."/>
            <person name="Apt K.E."/>
            <person name="Bechner M."/>
            <person name="Brzezinski M.A."/>
            <person name="Chaal B.K."/>
            <person name="Chiovitti A."/>
            <person name="Davis A.K."/>
            <person name="Demarest M.S."/>
            <person name="Detter J.C."/>
            <person name="Glavina T."/>
            <person name="Goodstein D."/>
            <person name="Hadi M.Z."/>
            <person name="Hellsten U."/>
            <person name="Hildebrand M."/>
            <person name="Jenkins B.D."/>
            <person name="Jurka J."/>
            <person name="Kapitonov V.V."/>
            <person name="Kroger N."/>
            <person name="Lau W.W."/>
            <person name="Lane T.W."/>
            <person name="Larimer F.W."/>
            <person name="Lippmeier J.C."/>
            <person name="Lucas S."/>
            <person name="Medina M."/>
            <person name="Montsant A."/>
            <person name="Obornik M."/>
            <person name="Parker M.S."/>
            <person name="Palenik B."/>
            <person name="Pazour G.J."/>
            <person name="Richardson P.M."/>
            <person name="Rynearson T.A."/>
            <person name="Saito M.A."/>
            <person name="Schwartz D.C."/>
            <person name="Thamatrakoln K."/>
            <person name="Valentin K."/>
            <person name="Vardi A."/>
            <person name="Wilkerson F.P."/>
            <person name="Rokhsar D.S."/>
        </authorList>
    </citation>
    <scope>NUCLEOTIDE SEQUENCE [LARGE SCALE GENOMIC DNA]</scope>
    <source>
        <strain evidence="8 9">CCMP1335</strain>
    </source>
</reference>
<feature type="region of interest" description="Disordered" evidence="6">
    <location>
        <begin position="485"/>
        <end position="504"/>
    </location>
</feature>
<dbReference type="PANTHER" id="PTHR23055">
    <property type="entry name" value="CALCIUM BINDING PROTEINS"/>
    <property type="match status" value="1"/>
</dbReference>
<keyword evidence="4" id="KW-0677">Repeat</keyword>
<dbReference type="Gene3D" id="1.10.238.10">
    <property type="entry name" value="EF-hand"/>
    <property type="match status" value="3"/>
</dbReference>
<proteinExistence type="inferred from homology"/>
<keyword evidence="9" id="KW-1185">Reference proteome</keyword>
<evidence type="ECO:0000313" key="9">
    <source>
        <dbReference type="Proteomes" id="UP000001449"/>
    </source>
</evidence>
<dbReference type="GO" id="GO:0005509">
    <property type="term" value="F:calcium ion binding"/>
    <property type="evidence" value="ECO:0000318"/>
    <property type="project" value="GO_Central"/>
</dbReference>
<dbReference type="HOGENOM" id="CLU_251380_0_0_1"/>
<keyword evidence="2" id="KW-0519">Myristate</keyword>
<feature type="compositionally biased region" description="Polar residues" evidence="6">
    <location>
        <begin position="549"/>
        <end position="558"/>
    </location>
</feature>
<feature type="compositionally biased region" description="Low complexity" evidence="6">
    <location>
        <begin position="284"/>
        <end position="298"/>
    </location>
</feature>
<dbReference type="PROSITE" id="PS50222">
    <property type="entry name" value="EF_HAND_2"/>
    <property type="match status" value="1"/>
</dbReference>
<accession>B8CAM8</accession>
<dbReference type="GO" id="GO:0009966">
    <property type="term" value="P:regulation of signal transduction"/>
    <property type="evidence" value="ECO:0000318"/>
    <property type="project" value="GO_Central"/>
</dbReference>
<evidence type="ECO:0000256" key="2">
    <source>
        <dbReference type="ARBA" id="ARBA00022707"/>
    </source>
</evidence>
<feature type="compositionally biased region" description="Low complexity" evidence="6">
    <location>
        <begin position="169"/>
        <end position="187"/>
    </location>
</feature>
<sequence>MAEPQPDVAEAEATPVGGGLSATTTAEAPANAAKQAADDMGAAHAADDAASSTVDNELVIPGIVTSAAERAVANPSLSTSTTASVAASDGTVISSNNNNNNNTVAASASSGPSFSMTLAISAAETRRVVEASRLFNLELDRLRRTGSVRGQKSGGKVEGEIGEKTGKRSITGDTEGTSSSTTTSSQTTNLATLLHTSALNTSPHNQLISTFLTKLTSSKQLRGWEVDTTLLFFLDADKSVKLLVAFDLLSGAEKKLGGNNDEDVAVTMEGDEGVQEGENDIKTPSKQNQQPQQQQSPKPLKDFNQELADRMIREDATSTKLVGRKGLVQLFQSFLSSISTCIHGGDVGESSGGDCDGGKAGSGEGVDGQAAATCATHNKSPLANSTSNDNNDAMDCDNNNFGDWKGSERTYKEIMDIATFAANDLMEFAKKDMAASCGGEGNTAASQEDPLVSFDVFGKWYNAGGFSLVPWLELLDLTKWDHHGSTNSAASGSHHSSGSSYKRARTNESFTPGFPAAGADEMIGSPTALFAAGAAVGATPQTSERKQPMGSSPPYQGPQSFSAMFGEMNDSRKVVSFEFANNMGIGATTNSRPFHIDISEENLVMLRNLVHRTGIASLTPQQVEEVMMRHSRLEKRKHGDSIYVIDRNQFNKFIREIVPQEASGKFDQTEIQNFSNYFSSIFTCFDYNWSDLKKEEVNAKELMVGFSFLCAGNKSNKLSAGYEMLDVEKVGYLTQRGLMQYLRSYLTMLAGISLLSSSKKITTQIRKKLMSQKRHDAFLAVENGAKWTLGNFLRAFEQEHVQQMGSTRSNAVTFEDFAKWYTEGGYSVAPWLELLDLNKFLSLIGESGRAVPNAPIAEVLFTFPLANSRSLVVLRDDAHYVRAVVAELGLLTLTSDEIWTPLYDSISSALLKKTAKTRRRMSMEVDQATFVHCLMCILSRQQKPKHKSAWDNFSPEETLKNFFLSFDLLQTNRVPLNQLMCGLTLLCGGKKSNKLVFAFGLFGGDDAGKNGRNLFGGDDSGKNGRNKSSMGQTDFFFFFRSFLIVMFSCCNQSLDLSGEAVSQYISDTAKSVAEDVMRYWRAKRVDRVHFDHFSEWYNEGGFETAPWLELLDLNKWVLADHSAAAQPPPPIPTQSVTRAVPPTPAPPVQMATSRTPAAHRTPGMIDTPASFNPSPNPEAFRALLASPRQPFALGTPAAPDDLLDFDMSAVDAEVDDMDFMLQHEHDTAMSGDGANAAFLDPDASSNNNINPSPPKVDHQNALKFHLLTNDNHRGYMISIGPNQVGLLNRIVTENGLCQSDAPTICEFILNETRSKALNAVELACGFTVLCGGRKSDKLEHVFDLLDEDKDSLLSHQDISRFIQSFLVVLMSISSSFTFLDGSACNNDKSTIGKAIEAGSDWATSQVFEALKPSNGTICFDDFADWYTKGGYQSIPWLELLDLRKWVLQES</sequence>
<evidence type="ECO:0000256" key="4">
    <source>
        <dbReference type="ARBA" id="ARBA00022737"/>
    </source>
</evidence>
<dbReference type="InterPro" id="IPR002048">
    <property type="entry name" value="EF_hand_dom"/>
</dbReference>
<organism evidence="8 9">
    <name type="scientific">Thalassiosira pseudonana</name>
    <name type="common">Marine diatom</name>
    <name type="synonym">Cyclotella nana</name>
    <dbReference type="NCBI Taxonomy" id="35128"/>
    <lineage>
        <taxon>Eukaryota</taxon>
        <taxon>Sar</taxon>
        <taxon>Stramenopiles</taxon>
        <taxon>Ochrophyta</taxon>
        <taxon>Bacillariophyta</taxon>
        <taxon>Coscinodiscophyceae</taxon>
        <taxon>Thalassiosirophycidae</taxon>
        <taxon>Thalassiosirales</taxon>
        <taxon>Thalassiosiraceae</taxon>
        <taxon>Thalassiosira</taxon>
    </lineage>
</organism>
<dbReference type="SUPFAM" id="SSF47473">
    <property type="entry name" value="EF-hand"/>
    <property type="match status" value="2"/>
</dbReference>
<name>B8CAM8_THAPS</name>
<dbReference type="eggNOG" id="ENOG502RK0N">
    <property type="taxonomic scope" value="Eukaryota"/>
</dbReference>
<dbReference type="KEGG" id="tps:THAPSDRAFT_24544"/>
<evidence type="ECO:0000256" key="6">
    <source>
        <dbReference type="SAM" id="MobiDB-lite"/>
    </source>
</evidence>
<dbReference type="PANTHER" id="PTHR23055:SF178">
    <property type="entry name" value="NEUROCALCIN HOMOLOG"/>
    <property type="match status" value="1"/>
</dbReference>
<feature type="region of interest" description="Disordered" evidence="6">
    <location>
        <begin position="272"/>
        <end position="300"/>
    </location>
</feature>
<dbReference type="STRING" id="35128.B8CAM8"/>
<dbReference type="PaxDb" id="35128-Thaps24544"/>